<evidence type="ECO:0000259" key="10">
    <source>
        <dbReference type="PROSITE" id="PS50110"/>
    </source>
</evidence>
<dbReference type="InterPro" id="IPR020449">
    <property type="entry name" value="Tscrpt_reg_AraC-type_HTH"/>
</dbReference>
<evidence type="ECO:0000256" key="3">
    <source>
        <dbReference type="ARBA" id="ARBA00022553"/>
    </source>
</evidence>
<keyword evidence="7" id="KW-0804">Transcription</keyword>
<evidence type="ECO:0000313" key="11">
    <source>
        <dbReference type="EMBL" id="ANY67121.1"/>
    </source>
</evidence>
<dbReference type="RefSeq" id="WP_099518332.1">
    <property type="nucleotide sequence ID" value="NZ_CP016808.1"/>
</dbReference>
<evidence type="ECO:0000256" key="2">
    <source>
        <dbReference type="ARBA" id="ARBA00022490"/>
    </source>
</evidence>
<name>A0A1B2DHE9_9BACL</name>
<dbReference type="InterPro" id="IPR011006">
    <property type="entry name" value="CheY-like_superfamily"/>
</dbReference>
<feature type="domain" description="Response regulatory" evidence="10">
    <location>
        <begin position="3"/>
        <end position="120"/>
    </location>
</feature>
<keyword evidence="3 8" id="KW-0597">Phosphoprotein</keyword>
<dbReference type="PANTHER" id="PTHR42713:SF3">
    <property type="entry name" value="TRANSCRIPTIONAL REGULATORY PROTEIN HPTR"/>
    <property type="match status" value="1"/>
</dbReference>
<evidence type="ECO:0000256" key="4">
    <source>
        <dbReference type="ARBA" id="ARBA00023012"/>
    </source>
</evidence>
<dbReference type="Pfam" id="PF00072">
    <property type="entry name" value="Response_reg"/>
    <property type="match status" value="1"/>
</dbReference>
<dbReference type="InterPro" id="IPR051552">
    <property type="entry name" value="HptR"/>
</dbReference>
<dbReference type="GO" id="GO:0043565">
    <property type="term" value="F:sequence-specific DNA binding"/>
    <property type="evidence" value="ECO:0007669"/>
    <property type="project" value="InterPro"/>
</dbReference>
<dbReference type="PROSITE" id="PS01124">
    <property type="entry name" value="HTH_ARAC_FAMILY_2"/>
    <property type="match status" value="1"/>
</dbReference>
<reference evidence="11" key="1">
    <citation type="submission" date="2016-08" db="EMBL/GenBank/DDBJ databases">
        <title>Complete Genome Seqeunce of Paenibacillus sp. BIHB 4019 from tea rhizoplane.</title>
        <authorList>
            <person name="Thakur R."/>
            <person name="Swarnkar M.K."/>
            <person name="Gulati A."/>
        </authorList>
    </citation>
    <scope>NUCLEOTIDE SEQUENCE [LARGE SCALE GENOMIC DNA]</scope>
    <source>
        <strain evidence="11">BIHB4019</strain>
    </source>
</reference>
<keyword evidence="5" id="KW-0805">Transcription regulation</keyword>
<dbReference type="GO" id="GO:0005737">
    <property type="term" value="C:cytoplasm"/>
    <property type="evidence" value="ECO:0007669"/>
    <property type="project" value="UniProtKB-SubCell"/>
</dbReference>
<dbReference type="GO" id="GO:0003700">
    <property type="term" value="F:DNA-binding transcription factor activity"/>
    <property type="evidence" value="ECO:0007669"/>
    <property type="project" value="InterPro"/>
</dbReference>
<evidence type="ECO:0000259" key="9">
    <source>
        <dbReference type="PROSITE" id="PS01124"/>
    </source>
</evidence>
<evidence type="ECO:0000256" key="6">
    <source>
        <dbReference type="ARBA" id="ARBA00023125"/>
    </source>
</evidence>
<sequence length="266" mass="30797">MLNLLVVDDEPLILAGLHSIITKADTGFLRVETANDGIEALEKLQSYEAHLILTDIQMPEMTGLELIHEVKRNNLCERFIILTGYNDFDFVRQALRYQVLDYLLKPIDKEELVSALQNAAQLIHEDLQLREVKGATEYKETITEFTSLLDNKLLSEPMSKILDYIHQHYAKFDLSLEQVAEFIELNPSYVSALFKKEAGINFIPYLHTCRVFKAQQLMNEHPKMAIDKISFQVGYENPRYFFKVFKKYAGLTPGQYRDIDVDEDLK</sequence>
<comment type="subcellular location">
    <subcellularLocation>
        <location evidence="1">Cytoplasm</location>
    </subcellularLocation>
</comment>
<dbReference type="AlphaFoldDB" id="A0A1B2DHE9"/>
<proteinExistence type="predicted"/>
<evidence type="ECO:0000256" key="5">
    <source>
        <dbReference type="ARBA" id="ARBA00023015"/>
    </source>
</evidence>
<accession>A0A1B2DHE9</accession>
<feature type="domain" description="HTH araC/xylS-type" evidence="9">
    <location>
        <begin position="159"/>
        <end position="259"/>
    </location>
</feature>
<dbReference type="CDD" id="cd17536">
    <property type="entry name" value="REC_YesN-like"/>
    <property type="match status" value="1"/>
</dbReference>
<dbReference type="SMART" id="SM00448">
    <property type="entry name" value="REC"/>
    <property type="match status" value="1"/>
</dbReference>
<dbReference type="SUPFAM" id="SSF52172">
    <property type="entry name" value="CheY-like"/>
    <property type="match status" value="1"/>
</dbReference>
<dbReference type="InterPro" id="IPR001789">
    <property type="entry name" value="Sig_transdc_resp-reg_receiver"/>
</dbReference>
<evidence type="ECO:0008006" key="12">
    <source>
        <dbReference type="Google" id="ProtNLM"/>
    </source>
</evidence>
<dbReference type="EMBL" id="CP016808">
    <property type="protein sequence ID" value="ANY67121.1"/>
    <property type="molecule type" value="Genomic_DNA"/>
</dbReference>
<evidence type="ECO:0000256" key="1">
    <source>
        <dbReference type="ARBA" id="ARBA00004496"/>
    </source>
</evidence>
<dbReference type="PANTHER" id="PTHR42713">
    <property type="entry name" value="HISTIDINE KINASE-RELATED"/>
    <property type="match status" value="1"/>
</dbReference>
<evidence type="ECO:0000256" key="8">
    <source>
        <dbReference type="PROSITE-ProRule" id="PRU00169"/>
    </source>
</evidence>
<dbReference type="Pfam" id="PF12833">
    <property type="entry name" value="HTH_18"/>
    <property type="match status" value="1"/>
</dbReference>
<keyword evidence="6" id="KW-0238">DNA-binding</keyword>
<dbReference type="InterPro" id="IPR018060">
    <property type="entry name" value="HTH_AraC"/>
</dbReference>
<dbReference type="SMART" id="SM00342">
    <property type="entry name" value="HTH_ARAC"/>
    <property type="match status" value="1"/>
</dbReference>
<feature type="modified residue" description="4-aspartylphosphate" evidence="8">
    <location>
        <position position="55"/>
    </location>
</feature>
<dbReference type="Gene3D" id="3.40.50.2300">
    <property type="match status" value="1"/>
</dbReference>
<keyword evidence="4" id="KW-0902">Two-component regulatory system</keyword>
<dbReference type="InterPro" id="IPR018062">
    <property type="entry name" value="HTH_AraC-typ_CS"/>
</dbReference>
<dbReference type="PROSITE" id="PS00041">
    <property type="entry name" value="HTH_ARAC_FAMILY_1"/>
    <property type="match status" value="1"/>
</dbReference>
<evidence type="ECO:0000256" key="7">
    <source>
        <dbReference type="ARBA" id="ARBA00023163"/>
    </source>
</evidence>
<protein>
    <recommendedName>
        <fullName evidence="12">DNA-binding response regulator</fullName>
    </recommendedName>
</protein>
<dbReference type="Gene3D" id="1.10.10.60">
    <property type="entry name" value="Homeodomain-like"/>
    <property type="match status" value="2"/>
</dbReference>
<dbReference type="SUPFAM" id="SSF46689">
    <property type="entry name" value="Homeodomain-like"/>
    <property type="match status" value="1"/>
</dbReference>
<dbReference type="InterPro" id="IPR009057">
    <property type="entry name" value="Homeodomain-like_sf"/>
</dbReference>
<dbReference type="GO" id="GO:0000160">
    <property type="term" value="P:phosphorelay signal transduction system"/>
    <property type="evidence" value="ECO:0007669"/>
    <property type="project" value="UniProtKB-KW"/>
</dbReference>
<organism evidence="11">
    <name type="scientific">Paenibacillus sp. BIHB 4019</name>
    <dbReference type="NCBI Taxonomy" id="1870819"/>
    <lineage>
        <taxon>Bacteria</taxon>
        <taxon>Bacillati</taxon>
        <taxon>Bacillota</taxon>
        <taxon>Bacilli</taxon>
        <taxon>Bacillales</taxon>
        <taxon>Paenibacillaceae</taxon>
        <taxon>Paenibacillus</taxon>
    </lineage>
</organism>
<dbReference type="PROSITE" id="PS50110">
    <property type="entry name" value="RESPONSE_REGULATORY"/>
    <property type="match status" value="1"/>
</dbReference>
<keyword evidence="2" id="KW-0963">Cytoplasm</keyword>
<dbReference type="PRINTS" id="PR00032">
    <property type="entry name" value="HTHARAC"/>
</dbReference>
<gene>
    <name evidence="11" type="ORF">BBD42_12095</name>
</gene>